<reference evidence="2" key="1">
    <citation type="submission" date="2020-12" db="EMBL/GenBank/DDBJ databases">
        <title>Leucobacter sp. CAS1, isolated from Chromium sludge.</title>
        <authorList>
            <person name="Xu Z."/>
        </authorList>
    </citation>
    <scope>NUCLEOTIDE SEQUENCE</scope>
    <source>
        <strain evidence="2">CSA1</strain>
    </source>
</reference>
<sequence length="105" mass="10704">MIEFVVPPALIIGVLVATVLPLLVGLVTSTITHPGKRAVLLAVLSAVTGLLSELGAALTDGTTYNLGIGLLTALAAFLTAVGMHFGLYKPTGTDKKLQSIGRHAA</sequence>
<gene>
    <name evidence="2" type="ORF">JD276_04370</name>
</gene>
<name>A0A934UTZ4_9MICO</name>
<evidence type="ECO:0000256" key="1">
    <source>
        <dbReference type="SAM" id="Phobius"/>
    </source>
</evidence>
<feature type="transmembrane region" description="Helical" evidence="1">
    <location>
        <begin position="39"/>
        <end position="58"/>
    </location>
</feature>
<keyword evidence="1" id="KW-0472">Membrane</keyword>
<organism evidence="2 3">
    <name type="scientific">Leucobacter chromiisoli</name>
    <dbReference type="NCBI Taxonomy" id="2796471"/>
    <lineage>
        <taxon>Bacteria</taxon>
        <taxon>Bacillati</taxon>
        <taxon>Actinomycetota</taxon>
        <taxon>Actinomycetes</taxon>
        <taxon>Micrococcales</taxon>
        <taxon>Microbacteriaceae</taxon>
        <taxon>Leucobacter</taxon>
    </lineage>
</organism>
<protein>
    <recommendedName>
        <fullName evidence="4">Holin</fullName>
    </recommendedName>
</protein>
<evidence type="ECO:0008006" key="4">
    <source>
        <dbReference type="Google" id="ProtNLM"/>
    </source>
</evidence>
<dbReference type="AlphaFoldDB" id="A0A934UTZ4"/>
<dbReference type="Proteomes" id="UP000608530">
    <property type="component" value="Unassembled WGS sequence"/>
</dbReference>
<keyword evidence="3" id="KW-1185">Reference proteome</keyword>
<accession>A0A934UTZ4</accession>
<evidence type="ECO:0000313" key="3">
    <source>
        <dbReference type="Proteomes" id="UP000608530"/>
    </source>
</evidence>
<keyword evidence="1" id="KW-1133">Transmembrane helix</keyword>
<feature type="transmembrane region" description="Helical" evidence="1">
    <location>
        <begin position="6"/>
        <end position="27"/>
    </location>
</feature>
<proteinExistence type="predicted"/>
<keyword evidence="1" id="KW-0812">Transmembrane</keyword>
<dbReference type="RefSeq" id="WP_200114291.1">
    <property type="nucleotide sequence ID" value="NZ_JAEHOH010000006.1"/>
</dbReference>
<dbReference type="EMBL" id="JAEHOH010000006">
    <property type="protein sequence ID" value="MBK0418265.1"/>
    <property type="molecule type" value="Genomic_DNA"/>
</dbReference>
<feature type="transmembrane region" description="Helical" evidence="1">
    <location>
        <begin position="64"/>
        <end position="88"/>
    </location>
</feature>
<evidence type="ECO:0000313" key="2">
    <source>
        <dbReference type="EMBL" id="MBK0418265.1"/>
    </source>
</evidence>
<comment type="caution">
    <text evidence="2">The sequence shown here is derived from an EMBL/GenBank/DDBJ whole genome shotgun (WGS) entry which is preliminary data.</text>
</comment>